<evidence type="ECO:0000313" key="2">
    <source>
        <dbReference type="Proteomes" id="UP000219020"/>
    </source>
</evidence>
<protein>
    <submittedName>
        <fullName evidence="1">Uncharacterized protein</fullName>
    </submittedName>
</protein>
<name>A0A2A5T1M7_9GAMM</name>
<gene>
    <name evidence="1" type="ORF">BTN49_2493</name>
</gene>
<accession>A0A2A5T1M7</accession>
<dbReference type="GeneID" id="66953049"/>
<keyword evidence="2" id="KW-1185">Reference proteome</keyword>
<dbReference type="Proteomes" id="UP000219020">
    <property type="component" value="Unassembled WGS sequence"/>
</dbReference>
<organism evidence="1 2">
    <name type="scientific">Candidatus Enterovibrio escicola</name>
    <dbReference type="NCBI Taxonomy" id="1927127"/>
    <lineage>
        <taxon>Bacteria</taxon>
        <taxon>Pseudomonadati</taxon>
        <taxon>Pseudomonadota</taxon>
        <taxon>Gammaproteobacteria</taxon>
        <taxon>Vibrionales</taxon>
        <taxon>Vibrionaceae</taxon>
        <taxon>Enterovibrio</taxon>
    </lineage>
</organism>
<dbReference type="EMBL" id="NBYY01000028">
    <property type="protein sequence ID" value="PCS22028.1"/>
    <property type="molecule type" value="Genomic_DNA"/>
</dbReference>
<dbReference type="AlphaFoldDB" id="A0A2A5T1M7"/>
<sequence>MKIAFKSLLGKQTKGLSANNVSQFKQEWEAKYDQWCKRDLSNLRSA</sequence>
<dbReference type="RefSeq" id="WP_158523721.1">
    <property type="nucleotide sequence ID" value="NZ_CAWNJE010000037.1"/>
</dbReference>
<comment type="caution">
    <text evidence="1">The sequence shown here is derived from an EMBL/GenBank/DDBJ whole genome shotgun (WGS) entry which is preliminary data.</text>
</comment>
<reference evidence="2" key="1">
    <citation type="submission" date="2017-04" db="EMBL/GenBank/DDBJ databases">
        <title>Genome evolution of the luminous symbionts of deep sea anglerfish.</title>
        <authorList>
            <person name="Hendry T.A."/>
        </authorList>
    </citation>
    <scope>NUCLEOTIDE SEQUENCE [LARGE SCALE GENOMIC DNA]</scope>
</reference>
<evidence type="ECO:0000313" key="1">
    <source>
        <dbReference type="EMBL" id="PCS22028.1"/>
    </source>
</evidence>
<proteinExistence type="predicted"/>